<accession>A0ABV9SSJ6</accession>
<name>A0ABV9SSJ6_9ACTN</name>
<proteinExistence type="predicted"/>
<evidence type="ECO:0000313" key="2">
    <source>
        <dbReference type="Proteomes" id="UP001595858"/>
    </source>
</evidence>
<organism evidence="1 2">
    <name type="scientific">Streptomonospora arabica</name>
    <dbReference type="NCBI Taxonomy" id="412417"/>
    <lineage>
        <taxon>Bacteria</taxon>
        <taxon>Bacillati</taxon>
        <taxon>Actinomycetota</taxon>
        <taxon>Actinomycetes</taxon>
        <taxon>Streptosporangiales</taxon>
        <taxon>Nocardiopsidaceae</taxon>
        <taxon>Streptomonospora</taxon>
    </lineage>
</organism>
<gene>
    <name evidence="1" type="ORF">ACFPCZ_22070</name>
</gene>
<sequence length="150" mass="15871">MASVSAVRQVLAARLATIDGLRVNEYVAGSITPPAAAILPGLGSETSTGRPAIEYDKAFGRGAHKMHFLVKVAVSTAHNEASQAELDAYLDSDGAKSLKEAIEADMDALELDDEHVADYANVPGVVHYGIIQWGNVDYLGADVHVEVLAR</sequence>
<dbReference type="Proteomes" id="UP001595858">
    <property type="component" value="Unassembled WGS sequence"/>
</dbReference>
<reference evidence="2" key="1">
    <citation type="journal article" date="2019" name="Int. J. Syst. Evol. Microbiol.">
        <title>The Global Catalogue of Microorganisms (GCM) 10K type strain sequencing project: providing services to taxonomists for standard genome sequencing and annotation.</title>
        <authorList>
            <consortium name="The Broad Institute Genomics Platform"/>
            <consortium name="The Broad Institute Genome Sequencing Center for Infectious Disease"/>
            <person name="Wu L."/>
            <person name="Ma J."/>
        </authorList>
    </citation>
    <scope>NUCLEOTIDE SEQUENCE [LARGE SCALE GENOMIC DNA]</scope>
    <source>
        <strain evidence="2">CGMCC 4.7304</strain>
    </source>
</reference>
<evidence type="ECO:0008006" key="3">
    <source>
        <dbReference type="Google" id="ProtNLM"/>
    </source>
</evidence>
<dbReference type="EMBL" id="JBHSIY010000028">
    <property type="protein sequence ID" value="MFC4869330.1"/>
    <property type="molecule type" value="Genomic_DNA"/>
</dbReference>
<evidence type="ECO:0000313" key="1">
    <source>
        <dbReference type="EMBL" id="MFC4869330.1"/>
    </source>
</evidence>
<comment type="caution">
    <text evidence="1">The sequence shown here is derived from an EMBL/GenBank/DDBJ whole genome shotgun (WGS) entry which is preliminary data.</text>
</comment>
<keyword evidence="2" id="KW-1185">Reference proteome</keyword>
<protein>
    <recommendedName>
        <fullName evidence="3">Tail terminator</fullName>
    </recommendedName>
</protein>
<dbReference type="RefSeq" id="WP_344142999.1">
    <property type="nucleotide sequence ID" value="NZ_BAAAQI010000006.1"/>
</dbReference>